<protein>
    <recommendedName>
        <fullName evidence="2">N-acetyltransferase domain-containing protein</fullName>
    </recommendedName>
</protein>
<keyword evidence="4" id="KW-1185">Reference proteome</keyword>
<evidence type="ECO:0000313" key="4">
    <source>
        <dbReference type="Proteomes" id="UP001597158"/>
    </source>
</evidence>
<dbReference type="Proteomes" id="UP001597158">
    <property type="component" value="Unassembled WGS sequence"/>
</dbReference>
<dbReference type="SUPFAM" id="SSF55729">
    <property type="entry name" value="Acyl-CoA N-acyltransferases (Nat)"/>
    <property type="match status" value="1"/>
</dbReference>
<dbReference type="PROSITE" id="PS51186">
    <property type="entry name" value="GNAT"/>
    <property type="match status" value="1"/>
</dbReference>
<evidence type="ECO:0000259" key="2">
    <source>
        <dbReference type="PROSITE" id="PS51186"/>
    </source>
</evidence>
<name>A0ABW3WAA8_9RHOO</name>
<dbReference type="InterPro" id="IPR054597">
    <property type="entry name" value="FeeM_cat"/>
</dbReference>
<evidence type="ECO:0000313" key="3">
    <source>
        <dbReference type="EMBL" id="MFD1262952.1"/>
    </source>
</evidence>
<reference evidence="4" key="1">
    <citation type="journal article" date="2019" name="Int. J. Syst. Evol. Microbiol.">
        <title>The Global Catalogue of Microorganisms (GCM) 10K type strain sequencing project: providing services to taxonomists for standard genome sequencing and annotation.</title>
        <authorList>
            <consortium name="The Broad Institute Genomics Platform"/>
            <consortium name="The Broad Institute Genome Sequencing Center for Infectious Disease"/>
            <person name="Wu L."/>
            <person name="Ma J."/>
        </authorList>
    </citation>
    <scope>NUCLEOTIDE SEQUENCE [LARGE SCALE GENOMIC DNA]</scope>
    <source>
        <strain evidence="4">CCUG 48884</strain>
    </source>
</reference>
<feature type="region of interest" description="Disordered" evidence="1">
    <location>
        <begin position="1"/>
        <end position="22"/>
    </location>
</feature>
<feature type="domain" description="N-acetyltransferase" evidence="2">
    <location>
        <begin position="42"/>
        <end position="208"/>
    </location>
</feature>
<dbReference type="Gene3D" id="3.40.630.30">
    <property type="match status" value="1"/>
</dbReference>
<dbReference type="InterPro" id="IPR000182">
    <property type="entry name" value="GNAT_dom"/>
</dbReference>
<organism evidence="3 4">
    <name type="scientific">Thauera mechernichensis</name>
    <dbReference type="NCBI Taxonomy" id="82788"/>
    <lineage>
        <taxon>Bacteria</taxon>
        <taxon>Pseudomonadati</taxon>
        <taxon>Pseudomonadota</taxon>
        <taxon>Betaproteobacteria</taxon>
        <taxon>Rhodocyclales</taxon>
        <taxon>Zoogloeaceae</taxon>
        <taxon>Thauera</taxon>
    </lineage>
</organism>
<sequence>MAVSSARAPHSDGAQPGNAGFVNALPPPLDAANGLAFEQNGFQIRIANGCDDLKRQSSRLVERMYSARGLFPYGMHAELDRRDITVVALREGHAVATLTLRMDLGSGLLADTLYSNEIDAVRKTGGKVCEITRLAIDPDLGSHDALAGLLQALYVLAKLTQRMSDVFIEVHPRHARFYQRIFGYRVAGPERVCPRVGAAAVLLHLSHRQFERALARHDDEAGRPPPRATRLLPSETTLQDLLAGLKRS</sequence>
<proteinExistence type="predicted"/>
<gene>
    <name evidence="3" type="ORF">ACFQ4M_05100</name>
</gene>
<dbReference type="EMBL" id="JBHTMC010000009">
    <property type="protein sequence ID" value="MFD1262952.1"/>
    <property type="molecule type" value="Genomic_DNA"/>
</dbReference>
<dbReference type="InterPro" id="IPR016181">
    <property type="entry name" value="Acyl_CoA_acyltransferase"/>
</dbReference>
<comment type="caution">
    <text evidence="3">The sequence shown here is derived from an EMBL/GenBank/DDBJ whole genome shotgun (WGS) entry which is preliminary data.</text>
</comment>
<dbReference type="Pfam" id="PF21926">
    <property type="entry name" value="FeeM"/>
    <property type="match status" value="1"/>
</dbReference>
<evidence type="ECO:0000256" key="1">
    <source>
        <dbReference type="SAM" id="MobiDB-lite"/>
    </source>
</evidence>
<accession>A0ABW3WAA8</accession>
<dbReference type="RefSeq" id="WP_277834137.1">
    <property type="nucleotide sequence ID" value="NZ_JARQZE010000011.1"/>
</dbReference>